<proteinExistence type="predicted"/>
<comment type="caution">
    <text evidence="2">The sequence shown here is derived from an EMBL/GenBank/DDBJ whole genome shotgun (WGS) entry which is preliminary data.</text>
</comment>
<gene>
    <name evidence="2" type="ORF">MBCUT_18740</name>
</gene>
<keyword evidence="1" id="KW-0472">Membrane</keyword>
<feature type="transmembrane region" description="Helical" evidence="1">
    <location>
        <begin position="6"/>
        <end position="29"/>
    </location>
</feature>
<sequence>MKVIVVAALLLYIAPPLLVVFLPLVNVMFMKATFKLTPIVNIRLDPCASIITSAVGPFPCIVTFLLIVIPVLLPPV</sequence>
<dbReference type="Proteomes" id="UP000077275">
    <property type="component" value="Unassembled WGS sequence"/>
</dbReference>
<feature type="transmembrane region" description="Helical" evidence="1">
    <location>
        <begin position="50"/>
        <end position="73"/>
    </location>
</feature>
<accession>A0A166CUM3</accession>
<keyword evidence="3" id="KW-1185">Reference proteome</keyword>
<reference evidence="2 3" key="1">
    <citation type="submission" date="2016-04" db="EMBL/GenBank/DDBJ databases">
        <title>Genome sequence of Methanobrevibacter cuticularis DSM 11139.</title>
        <authorList>
            <person name="Poehlein A."/>
            <person name="Seedorf H."/>
            <person name="Daniel R."/>
        </authorList>
    </citation>
    <scope>NUCLEOTIDE SEQUENCE [LARGE SCALE GENOMIC DNA]</scope>
    <source>
        <strain evidence="2 3">DSM 11139</strain>
    </source>
</reference>
<evidence type="ECO:0000313" key="3">
    <source>
        <dbReference type="Proteomes" id="UP000077275"/>
    </source>
</evidence>
<protein>
    <submittedName>
        <fullName evidence="2">Uncharacterized protein</fullName>
    </submittedName>
</protein>
<evidence type="ECO:0000256" key="1">
    <source>
        <dbReference type="SAM" id="Phobius"/>
    </source>
</evidence>
<dbReference type="AlphaFoldDB" id="A0A166CUM3"/>
<keyword evidence="1" id="KW-0812">Transmembrane</keyword>
<name>A0A166CUM3_9EURY</name>
<dbReference type="EMBL" id="LWMW01000143">
    <property type="protein sequence ID" value="KZX14882.1"/>
    <property type="molecule type" value="Genomic_DNA"/>
</dbReference>
<organism evidence="2 3">
    <name type="scientific">Methanobrevibacter cuticularis</name>
    <dbReference type="NCBI Taxonomy" id="47311"/>
    <lineage>
        <taxon>Archaea</taxon>
        <taxon>Methanobacteriati</taxon>
        <taxon>Methanobacteriota</taxon>
        <taxon>Methanomada group</taxon>
        <taxon>Methanobacteria</taxon>
        <taxon>Methanobacteriales</taxon>
        <taxon>Methanobacteriaceae</taxon>
        <taxon>Methanobrevibacter</taxon>
    </lineage>
</organism>
<evidence type="ECO:0000313" key="2">
    <source>
        <dbReference type="EMBL" id="KZX14882.1"/>
    </source>
</evidence>
<keyword evidence="1" id="KW-1133">Transmembrane helix</keyword>